<dbReference type="InterPro" id="IPR007844">
    <property type="entry name" value="AsmA"/>
</dbReference>
<keyword evidence="3" id="KW-1185">Reference proteome</keyword>
<accession>A0ABS3KFM2</accession>
<reference evidence="2 3" key="1">
    <citation type="submission" date="2020-09" db="EMBL/GenBank/DDBJ databases">
        <title>Roseomonas.</title>
        <authorList>
            <person name="Zhu W."/>
        </authorList>
    </citation>
    <scope>NUCLEOTIDE SEQUENCE [LARGE SCALE GENOMIC DNA]</scope>
    <source>
        <strain evidence="2 3">1311</strain>
    </source>
</reference>
<proteinExistence type="predicted"/>
<dbReference type="Pfam" id="PF05170">
    <property type="entry name" value="AsmA"/>
    <property type="match status" value="2"/>
</dbReference>
<evidence type="ECO:0000313" key="3">
    <source>
        <dbReference type="Proteomes" id="UP001518990"/>
    </source>
</evidence>
<protein>
    <submittedName>
        <fullName evidence="2">AsmA family protein</fullName>
    </submittedName>
</protein>
<organism evidence="2 3">
    <name type="scientific">Roseomonas marmotae</name>
    <dbReference type="NCBI Taxonomy" id="2768161"/>
    <lineage>
        <taxon>Bacteria</taxon>
        <taxon>Pseudomonadati</taxon>
        <taxon>Pseudomonadota</taxon>
        <taxon>Alphaproteobacteria</taxon>
        <taxon>Acetobacterales</taxon>
        <taxon>Roseomonadaceae</taxon>
        <taxon>Roseomonas</taxon>
    </lineage>
</organism>
<dbReference type="PANTHER" id="PTHR30441:SF4">
    <property type="entry name" value="PROTEIN ASMA"/>
    <property type="match status" value="1"/>
</dbReference>
<gene>
    <name evidence="2" type="ORF">IAI60_16810</name>
</gene>
<feature type="domain" description="AsmA" evidence="1">
    <location>
        <begin position="726"/>
        <end position="896"/>
    </location>
</feature>
<dbReference type="Proteomes" id="UP001518990">
    <property type="component" value="Unassembled WGS sequence"/>
</dbReference>
<sequence>MSWLRRIALGLLLALPLLLAAALWFVPRMTDWNEHRDRLAILAAGRLGQPVMLTGPVKLTLLPQPMLEAGGVTIGGAQGSAPDGGISIQAEALRLRLDLGALLRLQLEPREVVLVGAEIRLPWPPTSGQSFRPPPWLTELRGRIEDSRIAIGSVMLDDVTAELAAGSATDALNIDGRFRWRGLDTSFRTTIGRPGWDDAAPLNLTVSAASASLSASGVLLPEGGFEGSIQGGGSDLAALLPGPGGSFRLRGKLSATADLLTASELTMDLGGSPVRGAATLRLAPVPRLDVALVTGRVVLDPWVAALRNASAPRLPFGIDLSAEAATLHGITLRRLRAAAFVEGERLTLSDISAILPGDTEVEMSGVTTVGLPAAGGAGRKLEMAIRFHGTALRATLLALGLRLDATDPTLLRQGEGRMRLVLEESQAAMPEFVATIDGARVSGAGVLRFGARPALGLGLNFDHLDLDGWLPEQVNLLSLATGNPGWDANLRLAAEQAQWRGVSMERLSVDAALEGGRLTARRVAARIAGADLALSGTMAPGASGAPARLTDMALEATAPVARPLLAFMPGTWDETAPITNQPLALRVSANGPLNALALRTGLDLGEARLEANGTLDALAPRYAGSLTLRHPGAQRLISEMLGLPLPLWLGEGSFSVISGISIGRGGAQADHFDMVAGEARLGGQLTLALAPAARPRLTGRLQAERLPLPAPKGGEEPLPLWPLSWVDADLTVTAAQLLAPWLPPMQQFTGSLRLNGGVLQLDQAQAMLRGGQWEGAATLDSTAVPPMLDLQSRLGGIGLGGPLAGTPLDISTGQLEGDVSLKATGHSPAAMLSTLEGAARLGVRNGVMTGADLASALRVASQPDAAEKELRHALLNGATGFDRLEAMLRLRAGRAEVEQGSLMLNDQAAAGVAGEIDLAHGGVDLVLTLMPPEGPPFGLRMAGPLRQPRLVPDLADWLRWRAERP</sequence>
<dbReference type="EMBL" id="JACTNF010000019">
    <property type="protein sequence ID" value="MBO1076274.1"/>
    <property type="molecule type" value="Genomic_DNA"/>
</dbReference>
<name>A0ABS3KFM2_9PROT</name>
<evidence type="ECO:0000259" key="1">
    <source>
        <dbReference type="Pfam" id="PF05170"/>
    </source>
</evidence>
<dbReference type="InterPro" id="IPR052894">
    <property type="entry name" value="AsmA-related"/>
</dbReference>
<evidence type="ECO:0000313" key="2">
    <source>
        <dbReference type="EMBL" id="MBO1076274.1"/>
    </source>
</evidence>
<dbReference type="PANTHER" id="PTHR30441">
    <property type="entry name" value="DUF748 DOMAIN-CONTAINING PROTEIN"/>
    <property type="match status" value="1"/>
</dbReference>
<dbReference type="RefSeq" id="WP_207449100.1">
    <property type="nucleotide sequence ID" value="NZ_CP061091.1"/>
</dbReference>
<feature type="domain" description="AsmA" evidence="1">
    <location>
        <begin position="4"/>
        <end position="121"/>
    </location>
</feature>
<comment type="caution">
    <text evidence="2">The sequence shown here is derived from an EMBL/GenBank/DDBJ whole genome shotgun (WGS) entry which is preliminary data.</text>
</comment>